<comment type="similarity">
    <text evidence="1 9">Belongs to the selenophosphate synthase 1 family. Class I subfamily.</text>
</comment>
<dbReference type="EMBL" id="DSDS01000062">
    <property type="protein sequence ID" value="HET97623.1"/>
    <property type="molecule type" value="Genomic_DNA"/>
</dbReference>
<dbReference type="EC" id="2.7.9.3" evidence="9"/>
<dbReference type="PANTHER" id="PTHR10256:SF0">
    <property type="entry name" value="INACTIVE SELENIDE, WATER DIKINASE-LIKE PROTEIN-RELATED"/>
    <property type="match status" value="1"/>
</dbReference>
<dbReference type="SUPFAM" id="SSF56042">
    <property type="entry name" value="PurM C-terminal domain-like"/>
    <property type="match status" value="1"/>
</dbReference>
<reference evidence="12" key="1">
    <citation type="journal article" date="2020" name="mSystems">
        <title>Genome- and Community-Level Interaction Insights into Carbon Utilization and Element Cycling Functions of Hydrothermarchaeota in Hydrothermal Sediment.</title>
        <authorList>
            <person name="Zhou Z."/>
            <person name="Liu Y."/>
            <person name="Xu W."/>
            <person name="Pan J."/>
            <person name="Luo Z.H."/>
            <person name="Li M."/>
        </authorList>
    </citation>
    <scope>NUCLEOTIDE SEQUENCE [LARGE SCALE GENOMIC DNA]</scope>
    <source>
        <strain evidence="12">SpSt-1224</strain>
    </source>
</reference>
<dbReference type="CDD" id="cd02195">
    <property type="entry name" value="SelD"/>
    <property type="match status" value="1"/>
</dbReference>
<keyword evidence="5 9" id="KW-0418">Kinase</keyword>
<feature type="binding site" evidence="9">
    <location>
        <position position="18"/>
    </location>
    <ligand>
        <name>Mg(2+)</name>
        <dbReference type="ChEBI" id="CHEBI:18420"/>
    </ligand>
</feature>
<evidence type="ECO:0000256" key="8">
    <source>
        <dbReference type="ARBA" id="ARBA00023266"/>
    </source>
</evidence>
<dbReference type="AlphaFoldDB" id="A0A7C2TI96"/>
<comment type="caution">
    <text evidence="9">Lacks conserved residue(s) required for the propagation of feature annotation.</text>
</comment>
<evidence type="ECO:0000259" key="11">
    <source>
        <dbReference type="Pfam" id="PF02769"/>
    </source>
</evidence>
<dbReference type="HAMAP" id="MF_00625">
    <property type="entry name" value="SelD"/>
    <property type="match status" value="1"/>
</dbReference>
<dbReference type="InterPro" id="IPR036921">
    <property type="entry name" value="PurM-like_N_sf"/>
</dbReference>
<accession>A0A7C2TI96</accession>
<evidence type="ECO:0000256" key="2">
    <source>
        <dbReference type="ARBA" id="ARBA00022679"/>
    </source>
</evidence>
<dbReference type="GO" id="GO:0000287">
    <property type="term" value="F:magnesium ion binding"/>
    <property type="evidence" value="ECO:0007669"/>
    <property type="project" value="UniProtKB-UniRule"/>
</dbReference>
<name>A0A7C2TI96_9BACT</name>
<dbReference type="PIRSF" id="PIRSF036407">
    <property type="entry name" value="Selenphspht_syn"/>
    <property type="match status" value="1"/>
</dbReference>
<feature type="domain" description="PurM-like C-terminal" evidence="11">
    <location>
        <begin position="136"/>
        <end position="314"/>
    </location>
</feature>
<dbReference type="InterPro" id="IPR004536">
    <property type="entry name" value="SPS/SelD"/>
</dbReference>
<feature type="binding site" evidence="9">
    <location>
        <begin position="106"/>
        <end position="108"/>
    </location>
    <ligand>
        <name>ATP</name>
        <dbReference type="ChEBI" id="CHEBI:30616"/>
        <note>ligand shared between dimeric partners</note>
    </ligand>
</feature>
<dbReference type="InterPro" id="IPR036676">
    <property type="entry name" value="PurM-like_C_sf"/>
</dbReference>
<evidence type="ECO:0000313" key="12">
    <source>
        <dbReference type="EMBL" id="HET97623.1"/>
    </source>
</evidence>
<dbReference type="GO" id="GO:0005524">
    <property type="term" value="F:ATP binding"/>
    <property type="evidence" value="ECO:0007669"/>
    <property type="project" value="UniProtKB-UniRule"/>
</dbReference>
<organism evidence="12">
    <name type="scientific">Desulfurivibrio alkaliphilus</name>
    <dbReference type="NCBI Taxonomy" id="427923"/>
    <lineage>
        <taxon>Bacteria</taxon>
        <taxon>Pseudomonadati</taxon>
        <taxon>Thermodesulfobacteriota</taxon>
        <taxon>Desulfobulbia</taxon>
        <taxon>Desulfobulbales</taxon>
        <taxon>Desulfobulbaceae</taxon>
        <taxon>Desulfurivibrio</taxon>
    </lineage>
</organism>
<keyword evidence="3 9" id="KW-0479">Metal-binding</keyword>
<dbReference type="GO" id="GO:0016260">
    <property type="term" value="P:selenocysteine biosynthetic process"/>
    <property type="evidence" value="ECO:0007669"/>
    <property type="project" value="InterPro"/>
</dbReference>
<evidence type="ECO:0000256" key="9">
    <source>
        <dbReference type="HAMAP-Rule" id="MF_00625"/>
    </source>
</evidence>
<dbReference type="Gene3D" id="3.30.1330.10">
    <property type="entry name" value="PurM-like, N-terminal domain"/>
    <property type="match status" value="1"/>
</dbReference>
<keyword evidence="4 9" id="KW-0547">Nucleotide-binding</keyword>
<dbReference type="SUPFAM" id="SSF55326">
    <property type="entry name" value="PurM N-terminal domain-like"/>
    <property type="match status" value="1"/>
</dbReference>
<evidence type="ECO:0000256" key="1">
    <source>
        <dbReference type="ARBA" id="ARBA00008026"/>
    </source>
</evidence>
<comment type="caution">
    <text evidence="12">The sequence shown here is derived from an EMBL/GenBank/DDBJ whole genome shotgun (WGS) entry which is preliminary data.</text>
</comment>
<dbReference type="Pfam" id="PF02769">
    <property type="entry name" value="AIRS_C"/>
    <property type="match status" value="1"/>
</dbReference>
<dbReference type="InterPro" id="IPR016188">
    <property type="entry name" value="PurM-like_N"/>
</dbReference>
<comment type="subunit">
    <text evidence="9">Homodimer.</text>
</comment>
<feature type="binding site" evidence="9">
    <location>
        <position position="58"/>
    </location>
    <ligand>
        <name>Mg(2+)</name>
        <dbReference type="ChEBI" id="CHEBI:18420"/>
    </ligand>
</feature>
<dbReference type="NCBIfam" id="TIGR00476">
    <property type="entry name" value="selD"/>
    <property type="match status" value="1"/>
</dbReference>
<feature type="binding site" description="in other chain" evidence="9">
    <location>
        <position position="58"/>
    </location>
    <ligand>
        <name>ATP</name>
        <dbReference type="ChEBI" id="CHEBI:30616"/>
        <note>ligand shared between dimeric partners</note>
    </ligand>
</feature>
<sequence>MNLPHDPRLLAGIGGGEDAGVYRLNDETALIQTVDFFTPIVDDPYLFGRIAAANALSDVYAMGGTPLLAMNLVAFPIRKMDCSVLKEILRGGLDTLNEAGALLVGGHSIEDEEIKYGLSLTGTVHPGRVLLNSGAQPGDHLLLTKPVGTGILATAIKGGMAGADLEKMIGQVMALLNREAAQVMVTSGAHACTDITGFGLLGHLYEMAAASGVAINLNAKAVPILPQALHFAGMGIIPEGAYKNREYYRRHLRSTLGENDPLEMALYDPQTSGGLLIAAPPATIAKIAARLAKRHYPLDFGIIGEVLPGPAGIIHLT</sequence>
<feature type="binding site" description="in other chain" evidence="9">
    <location>
        <position position="35"/>
    </location>
    <ligand>
        <name>ATP</name>
        <dbReference type="ChEBI" id="CHEBI:30616"/>
        <note>ligand shared between dimeric partners</note>
    </ligand>
</feature>
<dbReference type="PANTHER" id="PTHR10256">
    <property type="entry name" value="SELENIDE, WATER DIKINASE"/>
    <property type="match status" value="1"/>
</dbReference>
<keyword evidence="8 9" id="KW-0711">Selenium</keyword>
<comment type="catalytic activity">
    <reaction evidence="9">
        <text>hydrogenselenide + ATP + H2O = selenophosphate + AMP + phosphate + 2 H(+)</text>
        <dbReference type="Rhea" id="RHEA:18737"/>
        <dbReference type="ChEBI" id="CHEBI:15377"/>
        <dbReference type="ChEBI" id="CHEBI:15378"/>
        <dbReference type="ChEBI" id="CHEBI:16144"/>
        <dbReference type="ChEBI" id="CHEBI:29317"/>
        <dbReference type="ChEBI" id="CHEBI:30616"/>
        <dbReference type="ChEBI" id="CHEBI:43474"/>
        <dbReference type="ChEBI" id="CHEBI:456215"/>
        <dbReference type="EC" id="2.7.9.3"/>
    </reaction>
</comment>
<keyword evidence="6 9" id="KW-0067">ATP-binding</keyword>
<proteinExistence type="inferred from homology"/>
<keyword evidence="7 9" id="KW-0460">Magnesium</keyword>
<feature type="domain" description="PurM-like N-terminal" evidence="10">
    <location>
        <begin position="16"/>
        <end position="124"/>
    </location>
</feature>
<evidence type="ECO:0000259" key="10">
    <source>
        <dbReference type="Pfam" id="PF00586"/>
    </source>
</evidence>
<dbReference type="Pfam" id="PF00586">
    <property type="entry name" value="AIRS"/>
    <property type="match status" value="1"/>
</dbReference>
<evidence type="ECO:0000256" key="7">
    <source>
        <dbReference type="ARBA" id="ARBA00022842"/>
    </source>
</evidence>
<dbReference type="InterPro" id="IPR010918">
    <property type="entry name" value="PurM-like_C_dom"/>
</dbReference>
<dbReference type="NCBIfam" id="NF002098">
    <property type="entry name" value="PRK00943.1"/>
    <property type="match status" value="1"/>
</dbReference>
<protein>
    <recommendedName>
        <fullName evidence="9">Selenide, water dikinase</fullName>
        <ecNumber evidence="9">2.7.9.3</ecNumber>
    </recommendedName>
    <alternativeName>
        <fullName evidence="9">Selenium donor protein</fullName>
    </alternativeName>
    <alternativeName>
        <fullName evidence="9">Selenophosphate synthase</fullName>
    </alternativeName>
</protein>
<dbReference type="InterPro" id="IPR023061">
    <property type="entry name" value="SelD_I"/>
</dbReference>
<evidence type="ECO:0000256" key="6">
    <source>
        <dbReference type="ARBA" id="ARBA00022840"/>
    </source>
</evidence>
<comment type="function">
    <text evidence="9">Synthesizes selenophosphate from selenide and ATP.</text>
</comment>
<dbReference type="Gene3D" id="3.90.650.10">
    <property type="entry name" value="PurM-like C-terminal domain"/>
    <property type="match status" value="1"/>
</dbReference>
<comment type="cofactor">
    <cofactor evidence="9">
        <name>Mg(2+)</name>
        <dbReference type="ChEBI" id="CHEBI:18420"/>
    </cofactor>
    <text evidence="9">Binds 1 Mg(2+) ion per monomer.</text>
</comment>
<keyword evidence="2 9" id="KW-0808">Transferase</keyword>
<dbReference type="GO" id="GO:0004756">
    <property type="term" value="F:selenide, water dikinase activity"/>
    <property type="evidence" value="ECO:0007669"/>
    <property type="project" value="UniProtKB-UniRule"/>
</dbReference>
<dbReference type="Proteomes" id="UP000885986">
    <property type="component" value="Unassembled WGS sequence"/>
</dbReference>
<feature type="binding site" evidence="9">
    <location>
        <position position="194"/>
    </location>
    <ligand>
        <name>Mg(2+)</name>
        <dbReference type="ChEBI" id="CHEBI:18420"/>
    </ligand>
</feature>
<feature type="binding site" description="in other chain" evidence="9">
    <location>
        <begin position="15"/>
        <end position="17"/>
    </location>
    <ligand>
        <name>ATP</name>
        <dbReference type="ChEBI" id="CHEBI:30616"/>
        <note>ligand shared between dimeric partners</note>
    </ligand>
</feature>
<gene>
    <name evidence="9 12" type="primary">selD</name>
    <name evidence="12" type="ORF">ENN98_02790</name>
</gene>
<evidence type="ECO:0000256" key="3">
    <source>
        <dbReference type="ARBA" id="ARBA00022723"/>
    </source>
</evidence>
<evidence type="ECO:0000256" key="5">
    <source>
        <dbReference type="ARBA" id="ARBA00022777"/>
    </source>
</evidence>
<evidence type="ECO:0000256" key="4">
    <source>
        <dbReference type="ARBA" id="ARBA00022741"/>
    </source>
</evidence>
<dbReference type="GO" id="GO:0005737">
    <property type="term" value="C:cytoplasm"/>
    <property type="evidence" value="ECO:0007669"/>
    <property type="project" value="TreeGrafter"/>
</dbReference>